<dbReference type="Gene3D" id="1.10.3720.10">
    <property type="entry name" value="MetI-like"/>
    <property type="match status" value="1"/>
</dbReference>
<dbReference type="GO" id="GO:0035435">
    <property type="term" value="P:phosphate ion transmembrane transport"/>
    <property type="evidence" value="ECO:0007669"/>
    <property type="project" value="InterPro"/>
</dbReference>
<name>A0A9X0XF27_9BURK</name>
<evidence type="ECO:0000256" key="4">
    <source>
        <dbReference type="ARBA" id="ARBA00022448"/>
    </source>
</evidence>
<accession>A0A9X0XF27</accession>
<dbReference type="NCBIfam" id="TIGR00974">
    <property type="entry name" value="3a0107s02c"/>
    <property type="match status" value="1"/>
</dbReference>
<dbReference type="InterPro" id="IPR000515">
    <property type="entry name" value="MetI-like"/>
</dbReference>
<dbReference type="AlphaFoldDB" id="A0A9X0XF27"/>
<evidence type="ECO:0000313" key="11">
    <source>
        <dbReference type="EMBL" id="MBL0720381.1"/>
    </source>
</evidence>
<dbReference type="InterPro" id="IPR005672">
    <property type="entry name" value="Phosphate_PstA"/>
</dbReference>
<comment type="subcellular location">
    <subcellularLocation>
        <location evidence="9">Cell inner membrane</location>
        <topology evidence="9">Multi-pass membrane protein</topology>
    </subcellularLocation>
    <subcellularLocation>
        <location evidence="1">Cell membrane</location>
        <topology evidence="1">Multi-pass membrane protein</topology>
    </subcellularLocation>
</comment>
<evidence type="ECO:0000256" key="8">
    <source>
        <dbReference type="ARBA" id="ARBA00023136"/>
    </source>
</evidence>
<dbReference type="PANTHER" id="PTHR43470:SF3">
    <property type="entry name" value="PHOSPHATE TRANSPORT SYSTEM PERMEASE PROTEIN PSTA-RELATED"/>
    <property type="match status" value="1"/>
</dbReference>
<comment type="similarity">
    <text evidence="2 9">Belongs to the binding-protein-dependent transport system permease family. CysTW subfamily.</text>
</comment>
<feature type="domain" description="ABC transmembrane type-1" evidence="10">
    <location>
        <begin position="78"/>
        <end position="280"/>
    </location>
</feature>
<evidence type="ECO:0000313" key="12">
    <source>
        <dbReference type="Proteomes" id="UP000643207"/>
    </source>
</evidence>
<feature type="transmembrane region" description="Helical" evidence="9">
    <location>
        <begin position="74"/>
        <end position="104"/>
    </location>
</feature>
<evidence type="ECO:0000256" key="1">
    <source>
        <dbReference type="ARBA" id="ARBA00004651"/>
    </source>
</evidence>
<dbReference type="GO" id="GO:0005886">
    <property type="term" value="C:plasma membrane"/>
    <property type="evidence" value="ECO:0007669"/>
    <property type="project" value="UniProtKB-SubCell"/>
</dbReference>
<keyword evidence="12" id="KW-1185">Reference proteome</keyword>
<gene>
    <name evidence="11" type="primary">pstA</name>
    <name evidence="11" type="ORF">JI742_10830</name>
</gene>
<comment type="caution">
    <text evidence="11">The sequence shown here is derived from an EMBL/GenBank/DDBJ whole genome shotgun (WGS) entry which is preliminary data.</text>
</comment>
<keyword evidence="8 9" id="KW-0472">Membrane</keyword>
<feature type="transmembrane region" description="Helical" evidence="9">
    <location>
        <begin position="28"/>
        <end position="54"/>
    </location>
</feature>
<feature type="transmembrane region" description="Helical" evidence="9">
    <location>
        <begin position="116"/>
        <end position="137"/>
    </location>
</feature>
<evidence type="ECO:0000256" key="2">
    <source>
        <dbReference type="ARBA" id="ARBA00007069"/>
    </source>
</evidence>
<evidence type="ECO:0000256" key="9">
    <source>
        <dbReference type="RuleBase" id="RU363043"/>
    </source>
</evidence>
<feature type="transmembrane region" description="Helical" evidence="9">
    <location>
        <begin position="261"/>
        <end position="281"/>
    </location>
</feature>
<dbReference type="Pfam" id="PF00528">
    <property type="entry name" value="BPD_transp_1"/>
    <property type="match status" value="1"/>
</dbReference>
<feature type="transmembrane region" description="Helical" evidence="9">
    <location>
        <begin position="196"/>
        <end position="214"/>
    </location>
</feature>
<feature type="transmembrane region" description="Helical" evidence="9">
    <location>
        <begin position="143"/>
        <end position="164"/>
    </location>
</feature>
<protein>
    <recommendedName>
        <fullName evidence="3 9">Phosphate transport system permease protein PstA</fullName>
    </recommendedName>
</protein>
<evidence type="ECO:0000256" key="7">
    <source>
        <dbReference type="ARBA" id="ARBA00022989"/>
    </source>
</evidence>
<dbReference type="PROSITE" id="PS50928">
    <property type="entry name" value="ABC_TM1"/>
    <property type="match status" value="1"/>
</dbReference>
<dbReference type="SUPFAM" id="SSF161098">
    <property type="entry name" value="MetI-like"/>
    <property type="match status" value="1"/>
</dbReference>
<keyword evidence="7 9" id="KW-1133">Transmembrane helix</keyword>
<dbReference type="CDD" id="cd06261">
    <property type="entry name" value="TM_PBP2"/>
    <property type="match status" value="1"/>
</dbReference>
<keyword evidence="4" id="KW-0813">Transport</keyword>
<dbReference type="RefSeq" id="WP_201826773.1">
    <property type="nucleotide sequence ID" value="NZ_JAERRA010000002.1"/>
</dbReference>
<evidence type="ECO:0000256" key="5">
    <source>
        <dbReference type="ARBA" id="ARBA00022475"/>
    </source>
</evidence>
<reference evidence="11 12" key="1">
    <citation type="submission" date="2021-01" db="EMBL/GenBank/DDBJ databases">
        <title>Piscinibacter sp. Jin2 Genome sequencing and assembly.</title>
        <authorList>
            <person name="Kim I."/>
        </authorList>
    </citation>
    <scope>NUCLEOTIDE SEQUENCE [LARGE SCALE GENOMIC DNA]</scope>
    <source>
        <strain evidence="11 12">Jin2</strain>
    </source>
</reference>
<evidence type="ECO:0000256" key="6">
    <source>
        <dbReference type="ARBA" id="ARBA00022692"/>
    </source>
</evidence>
<keyword evidence="5 9" id="KW-1003">Cell membrane</keyword>
<dbReference type="GO" id="GO:0005315">
    <property type="term" value="F:phosphate transmembrane transporter activity"/>
    <property type="evidence" value="ECO:0007669"/>
    <property type="project" value="InterPro"/>
</dbReference>
<dbReference type="PANTHER" id="PTHR43470">
    <property type="entry name" value="PHOSPHATE TRANSPORT SYSTEM PERMEASE PROTEIN PSTA-RELATED"/>
    <property type="match status" value="1"/>
</dbReference>
<dbReference type="InterPro" id="IPR035906">
    <property type="entry name" value="MetI-like_sf"/>
</dbReference>
<evidence type="ECO:0000259" key="10">
    <source>
        <dbReference type="PROSITE" id="PS50928"/>
    </source>
</evidence>
<proteinExistence type="inferred from homology"/>
<organism evidence="11 12">
    <name type="scientific">Aquariibacter lacus</name>
    <dbReference type="NCBI Taxonomy" id="2801332"/>
    <lineage>
        <taxon>Bacteria</taxon>
        <taxon>Pseudomonadati</taxon>
        <taxon>Pseudomonadota</taxon>
        <taxon>Betaproteobacteria</taxon>
        <taxon>Burkholderiales</taxon>
        <taxon>Sphaerotilaceae</taxon>
        <taxon>Aquariibacter</taxon>
    </lineage>
</organism>
<dbReference type="Proteomes" id="UP000643207">
    <property type="component" value="Unassembled WGS sequence"/>
</dbReference>
<sequence>MNELSMPAATARPRATRRARLKDGLFDLGIRAAAWTLLAALFALLLDLAVQGFGHLSWDFLVSEPRASGRAGGIAPILVSTLALVLIALAVALPLGLATAVWLVEFTRLGGPAARGLRLSLDVLAGVPSIVFGLAGHALFGPWLGYSLLAGGLTLACMILPLLIRSAEAGLHAVDPDWRRGAAALGLRRSTALRHVLLPAAAPALLAGVMLGLGRATAETAALLFTSGYADRMPASLLDSGRSLAVHIYELSMNVSGGDRAAQASALVLVALILVLNLAALRASDRWVRRRMGPA</sequence>
<dbReference type="EMBL" id="JAERRA010000002">
    <property type="protein sequence ID" value="MBL0720381.1"/>
    <property type="molecule type" value="Genomic_DNA"/>
</dbReference>
<keyword evidence="6 9" id="KW-0812">Transmembrane</keyword>
<evidence type="ECO:0000256" key="3">
    <source>
        <dbReference type="ARBA" id="ARBA00016864"/>
    </source>
</evidence>